<accession>A0AA49JGQ8</accession>
<feature type="compositionally biased region" description="Basic and acidic residues" evidence="1">
    <location>
        <begin position="28"/>
        <end position="44"/>
    </location>
</feature>
<reference evidence="2" key="2">
    <citation type="journal article" date="2024" name="Antonie Van Leeuwenhoek">
        <title>Roseihalotalea indica gen. nov., sp. nov., a halophilic Bacteroidetes from mesopelagic Southwest Indian Ocean with higher carbohydrate metabolic potential.</title>
        <authorList>
            <person name="Chen B."/>
            <person name="Zhang M."/>
            <person name="Lin D."/>
            <person name="Ye J."/>
            <person name="Tang K."/>
        </authorList>
    </citation>
    <scope>NUCLEOTIDE SEQUENCE</scope>
    <source>
        <strain evidence="2">TK19036</strain>
    </source>
</reference>
<feature type="compositionally biased region" description="Low complexity" evidence="1">
    <location>
        <begin position="45"/>
        <end position="65"/>
    </location>
</feature>
<gene>
    <name evidence="2" type="ORF">K4G66_03225</name>
</gene>
<organism evidence="2">
    <name type="scientific">Roseihalotalea indica</name>
    <dbReference type="NCBI Taxonomy" id="2867963"/>
    <lineage>
        <taxon>Bacteria</taxon>
        <taxon>Pseudomonadati</taxon>
        <taxon>Bacteroidota</taxon>
        <taxon>Cytophagia</taxon>
        <taxon>Cytophagales</taxon>
        <taxon>Catalimonadaceae</taxon>
        <taxon>Roseihalotalea</taxon>
    </lineage>
</organism>
<reference evidence="2" key="1">
    <citation type="journal article" date="2023" name="Comput. Struct. Biotechnol. J.">
        <title>Discovery of a novel marine Bacteroidetes with a rich repertoire of carbohydrate-active enzymes.</title>
        <authorList>
            <person name="Chen B."/>
            <person name="Liu G."/>
            <person name="Chen Q."/>
            <person name="Wang H."/>
            <person name="Liu L."/>
            <person name="Tang K."/>
        </authorList>
    </citation>
    <scope>NUCLEOTIDE SEQUENCE</scope>
    <source>
        <strain evidence="2">TK19036</strain>
    </source>
</reference>
<dbReference type="EMBL" id="CP120682">
    <property type="protein sequence ID" value="WKN37719.1"/>
    <property type="molecule type" value="Genomic_DNA"/>
</dbReference>
<feature type="compositionally biased region" description="Low complexity" evidence="1">
    <location>
        <begin position="17"/>
        <end position="27"/>
    </location>
</feature>
<name>A0AA49JGQ8_9BACT</name>
<evidence type="ECO:0000313" key="2">
    <source>
        <dbReference type="EMBL" id="WKN37719.1"/>
    </source>
</evidence>
<proteinExistence type="predicted"/>
<protein>
    <submittedName>
        <fullName evidence="2">Uncharacterized protein</fullName>
    </submittedName>
</protein>
<evidence type="ECO:0000256" key="1">
    <source>
        <dbReference type="SAM" id="MobiDB-lite"/>
    </source>
</evidence>
<sequence length="151" mass="15924">MAKSTKTTKATAEKTTKPAAAKPAAPKAKAEAKATPKAKAEPKAKAAPKAAAAKTNGKATSKAAAGDPAEKLAQTCQEAAAKFEKMSDEKYTEIKEKLEWCVGSYSYDKNPAGLKEYGGKAIDLLKEAKKEKPRLVSQKLITDLEKSLASV</sequence>
<feature type="region of interest" description="Disordered" evidence="1">
    <location>
        <begin position="1"/>
        <end position="71"/>
    </location>
</feature>
<dbReference type="AlphaFoldDB" id="A0AA49JGQ8"/>
<feature type="compositionally biased region" description="Low complexity" evidence="1">
    <location>
        <begin position="1"/>
        <end position="10"/>
    </location>
</feature>